<protein>
    <submittedName>
        <fullName evidence="2">Uncharacterized protein</fullName>
    </submittedName>
</protein>
<proteinExistence type="predicted"/>
<dbReference type="EMBL" id="JAGKHQ010000017">
    <property type="protein sequence ID" value="KAG7490461.1"/>
    <property type="molecule type" value="Genomic_DNA"/>
</dbReference>
<keyword evidence="3" id="KW-1185">Reference proteome</keyword>
<comment type="caution">
    <text evidence="2">The sequence shown here is derived from an EMBL/GenBank/DDBJ whole genome shotgun (WGS) entry which is preliminary data.</text>
</comment>
<reference evidence="2 3" key="1">
    <citation type="journal article" date="2021" name="Sci. Rep.">
        <title>Chromosome anchoring in Senegalese sole (Solea senegalensis) reveals sex-associated markers and genome rearrangements in flatfish.</title>
        <authorList>
            <person name="Guerrero-Cozar I."/>
            <person name="Gomez-Garrido J."/>
            <person name="Berbel C."/>
            <person name="Martinez-Blanch J.F."/>
            <person name="Alioto T."/>
            <person name="Claros M.G."/>
            <person name="Gagnaire P.A."/>
            <person name="Manchado M."/>
        </authorList>
    </citation>
    <scope>NUCLEOTIDE SEQUENCE [LARGE SCALE GENOMIC DNA]</scope>
    <source>
        <strain evidence="2">Sse05_10M</strain>
    </source>
</reference>
<organism evidence="2 3">
    <name type="scientific">Solea senegalensis</name>
    <name type="common">Senegalese sole</name>
    <dbReference type="NCBI Taxonomy" id="28829"/>
    <lineage>
        <taxon>Eukaryota</taxon>
        <taxon>Metazoa</taxon>
        <taxon>Chordata</taxon>
        <taxon>Craniata</taxon>
        <taxon>Vertebrata</taxon>
        <taxon>Euteleostomi</taxon>
        <taxon>Actinopterygii</taxon>
        <taxon>Neopterygii</taxon>
        <taxon>Teleostei</taxon>
        <taxon>Neoteleostei</taxon>
        <taxon>Acanthomorphata</taxon>
        <taxon>Carangaria</taxon>
        <taxon>Pleuronectiformes</taxon>
        <taxon>Pleuronectoidei</taxon>
        <taxon>Soleidae</taxon>
        <taxon>Solea</taxon>
    </lineage>
</organism>
<gene>
    <name evidence="2" type="ORF">JOB18_036085</name>
</gene>
<feature type="region of interest" description="Disordered" evidence="1">
    <location>
        <begin position="40"/>
        <end position="73"/>
    </location>
</feature>
<dbReference type="AlphaFoldDB" id="A0AAV6QJB4"/>
<evidence type="ECO:0000313" key="3">
    <source>
        <dbReference type="Proteomes" id="UP000693946"/>
    </source>
</evidence>
<dbReference type="Proteomes" id="UP000693946">
    <property type="component" value="Linkage Group LG5"/>
</dbReference>
<sequence>MYCGRAVPRHSGIGRDCCILQAGSNGRLDLRGHRHNTGIRRPRRRTRHSDGPRILRAGGPGNTRAGPGLRIPRRTGGHTAAATSAYCVAEDGPRLGGRTYAYWTRRADGAYLRGGRHILQADGADLRRPARRGDGAYCGGRPAYSRRRITRVGRRPRISAATDPTPAYGPRILRRARTRIRRRTDLAYYGGPRILCGGRPACAADGRHTAGGQTRIWHTSYFTWVRTDTAYCGGLDCADGPAYSRDRTCGGRHTAADIRIFGGRTPHIADSRGCGRTCGILYGRTSHTYWAWHTDDPAYCGHTAYCADGSDILIMGGGPAYCGVGPATVTLDGRGIVGP</sequence>
<evidence type="ECO:0000313" key="2">
    <source>
        <dbReference type="EMBL" id="KAG7490461.1"/>
    </source>
</evidence>
<name>A0AAV6QJB4_SOLSE</name>
<evidence type="ECO:0000256" key="1">
    <source>
        <dbReference type="SAM" id="MobiDB-lite"/>
    </source>
</evidence>
<accession>A0AAV6QJB4</accession>